<dbReference type="InterPro" id="IPR023173">
    <property type="entry name" value="NADPH_Cyt_P450_Rdtase_alpha"/>
</dbReference>
<dbReference type="FunFam" id="1.10.630.10:FF:000040">
    <property type="entry name" value="Bifunctional cytochrome P450/NADPH--P450 reductase"/>
    <property type="match status" value="1"/>
</dbReference>
<evidence type="ECO:0000259" key="17">
    <source>
        <dbReference type="PROSITE" id="PS50902"/>
    </source>
</evidence>
<dbReference type="Pfam" id="PF00175">
    <property type="entry name" value="NAD_binding_1"/>
    <property type="match status" value="1"/>
</dbReference>
<dbReference type="EMBL" id="PXOG01000061">
    <property type="protein sequence ID" value="RGP78636.1"/>
    <property type="molecule type" value="Genomic_DNA"/>
</dbReference>
<dbReference type="InterPro" id="IPR008254">
    <property type="entry name" value="Flavodoxin/NO_synth"/>
</dbReference>
<dbReference type="SUPFAM" id="SSF63380">
    <property type="entry name" value="Riboflavin synthase domain-like"/>
    <property type="match status" value="1"/>
</dbReference>
<dbReference type="InterPro" id="IPR001128">
    <property type="entry name" value="Cyt_P450"/>
</dbReference>
<dbReference type="GO" id="GO:0020037">
    <property type="term" value="F:heme binding"/>
    <property type="evidence" value="ECO:0007669"/>
    <property type="project" value="UniProtKB-UniRule"/>
</dbReference>
<proteinExistence type="inferred from homology"/>
<dbReference type="PROSITE" id="PS50902">
    <property type="entry name" value="FLAVODOXIN_LIKE"/>
    <property type="match status" value="1"/>
</dbReference>
<dbReference type="STRING" id="694270.A0A395T2E0"/>
<evidence type="ECO:0000259" key="18">
    <source>
        <dbReference type="PROSITE" id="PS51384"/>
    </source>
</evidence>
<evidence type="ECO:0000256" key="1">
    <source>
        <dbReference type="ARBA" id="ARBA00001971"/>
    </source>
</evidence>
<accession>A0A395T2E0</accession>
<feature type="binding site" description="axial binding residue" evidence="15">
    <location>
        <position position="400"/>
    </location>
    <ligand>
        <name>heme</name>
        <dbReference type="ChEBI" id="CHEBI:30413"/>
    </ligand>
    <ligandPart>
        <name>Fe</name>
        <dbReference type="ChEBI" id="CHEBI:18248"/>
    </ligandPart>
</feature>
<evidence type="ECO:0000256" key="4">
    <source>
        <dbReference type="ARBA" id="ARBA00022617"/>
    </source>
</evidence>
<dbReference type="SUPFAM" id="SSF48264">
    <property type="entry name" value="Cytochrome P450"/>
    <property type="match status" value="1"/>
</dbReference>
<dbReference type="InterPro" id="IPR023206">
    <property type="entry name" value="Bifunctional_P450_P450_red"/>
</dbReference>
<dbReference type="CDD" id="cd06206">
    <property type="entry name" value="bifunctional_CYPOR"/>
    <property type="match status" value="1"/>
</dbReference>
<dbReference type="EC" id="1.6.2.4" evidence="14"/>
<keyword evidence="7 14" id="KW-0479">Metal-binding</keyword>
<evidence type="ECO:0000256" key="2">
    <source>
        <dbReference type="ARBA" id="ARBA00010018"/>
    </source>
</evidence>
<dbReference type="EC" id="1.14.14.1" evidence="14"/>
<keyword evidence="10 14" id="KW-0249">Electron transport</keyword>
<comment type="similarity">
    <text evidence="2 14">In the N-terminal section; belongs to the cytochrome P450 family.</text>
</comment>
<dbReference type="InterPro" id="IPR029039">
    <property type="entry name" value="Flavoprotein-like_sf"/>
</dbReference>
<evidence type="ECO:0000256" key="13">
    <source>
        <dbReference type="ARBA" id="ARBA00023033"/>
    </source>
</evidence>
<keyword evidence="6 14" id="KW-0288">FMN</keyword>
<keyword evidence="4 14" id="KW-0349">Heme</keyword>
<dbReference type="PANTHER" id="PTHR19384">
    <property type="entry name" value="NITRIC OXIDE SYNTHASE-RELATED"/>
    <property type="match status" value="1"/>
</dbReference>
<evidence type="ECO:0000256" key="12">
    <source>
        <dbReference type="ARBA" id="ARBA00023004"/>
    </source>
</evidence>
<dbReference type="PROSITE" id="PS51384">
    <property type="entry name" value="FAD_FR"/>
    <property type="match status" value="1"/>
</dbReference>
<dbReference type="GO" id="GO:0070330">
    <property type="term" value="F:aromatase activity"/>
    <property type="evidence" value="ECO:0007669"/>
    <property type="project" value="UniProtKB-UniRule"/>
</dbReference>
<dbReference type="SUPFAM" id="SSF52218">
    <property type="entry name" value="Flavoproteins"/>
    <property type="match status" value="1"/>
</dbReference>
<dbReference type="GO" id="GO:0005506">
    <property type="term" value="F:iron ion binding"/>
    <property type="evidence" value="ECO:0007669"/>
    <property type="project" value="UniProtKB-UniRule"/>
</dbReference>
<evidence type="ECO:0000313" key="20">
    <source>
        <dbReference type="Proteomes" id="UP000266234"/>
    </source>
</evidence>
<dbReference type="Pfam" id="PF00258">
    <property type="entry name" value="Flavodoxin_1"/>
    <property type="match status" value="1"/>
</dbReference>
<comment type="cofactor">
    <cofactor evidence="1 14 15">
        <name>heme</name>
        <dbReference type="ChEBI" id="CHEBI:30413"/>
    </cofactor>
</comment>
<evidence type="ECO:0000256" key="8">
    <source>
        <dbReference type="ARBA" id="ARBA00022827"/>
    </source>
</evidence>
<evidence type="ECO:0000256" key="6">
    <source>
        <dbReference type="ARBA" id="ARBA00022643"/>
    </source>
</evidence>
<evidence type="ECO:0000313" key="19">
    <source>
        <dbReference type="EMBL" id="RGP78636.1"/>
    </source>
</evidence>
<keyword evidence="11 14" id="KW-0560">Oxidoreductase</keyword>
<keyword evidence="12 14" id="KW-0408">Iron</keyword>
<evidence type="ECO:0000256" key="15">
    <source>
        <dbReference type="PIRSR" id="PIRSR000209-1"/>
    </source>
</evidence>
<dbReference type="InterPro" id="IPR001709">
    <property type="entry name" value="Flavoprot_Pyr_Nucl_cyt_Rdtase"/>
</dbReference>
<keyword evidence="20" id="KW-1185">Reference proteome</keyword>
<dbReference type="AlphaFoldDB" id="A0A395T2E0"/>
<dbReference type="GO" id="GO:0005829">
    <property type="term" value="C:cytosol"/>
    <property type="evidence" value="ECO:0007669"/>
    <property type="project" value="TreeGrafter"/>
</dbReference>
<keyword evidence="8 14" id="KW-0274">FAD</keyword>
<feature type="domain" description="FAD-binding FR-type" evidence="18">
    <location>
        <begin position="663"/>
        <end position="891"/>
    </location>
</feature>
<reference evidence="19 20" key="1">
    <citation type="journal article" date="2018" name="PLoS Pathog.">
        <title>Evolution of structural diversity of trichothecenes, a family of toxins produced by plant pathogenic and entomopathogenic fungi.</title>
        <authorList>
            <person name="Proctor R.H."/>
            <person name="McCormick S.P."/>
            <person name="Kim H.S."/>
            <person name="Cardoza R.E."/>
            <person name="Stanley A.M."/>
            <person name="Lindo L."/>
            <person name="Kelly A."/>
            <person name="Brown D.W."/>
            <person name="Lee T."/>
            <person name="Vaughan M.M."/>
            <person name="Alexander N.J."/>
            <person name="Busman M."/>
            <person name="Gutierrez S."/>
        </authorList>
    </citation>
    <scope>NUCLEOTIDE SEQUENCE [LARGE SCALE GENOMIC DNA]</scope>
    <source>
        <strain evidence="19 20">NRRL 20695</strain>
    </source>
</reference>
<feature type="domain" description="Flavodoxin-like" evidence="17">
    <location>
        <begin position="490"/>
        <end position="630"/>
    </location>
</feature>
<dbReference type="Gene3D" id="2.40.30.10">
    <property type="entry name" value="Translation factors"/>
    <property type="match status" value="1"/>
</dbReference>
<evidence type="ECO:0000256" key="7">
    <source>
        <dbReference type="ARBA" id="ARBA00022723"/>
    </source>
</evidence>
<dbReference type="InterPro" id="IPR039261">
    <property type="entry name" value="FNR_nucleotide-bd"/>
</dbReference>
<protein>
    <recommendedName>
        <fullName evidence="14">Bifunctional cytochrome P450/NADPH--P450 reductase</fullName>
    </recommendedName>
    <domain>
        <recommendedName>
            <fullName evidence="14">Cytochrome P450</fullName>
            <ecNumber evidence="14">1.14.14.1</ecNumber>
        </recommendedName>
    </domain>
    <domain>
        <recommendedName>
            <fullName evidence="14">NADPH--cytochrome P450 reductase</fullName>
            <ecNumber evidence="14">1.6.2.4</ecNumber>
        </recommendedName>
    </domain>
</protein>
<name>A0A395T2E0_9HYPO</name>
<dbReference type="PRINTS" id="PR00371">
    <property type="entry name" value="FPNCR"/>
</dbReference>
<dbReference type="OrthoDB" id="1470350at2759"/>
<evidence type="ECO:0000256" key="16">
    <source>
        <dbReference type="SAM" id="MobiDB-lite"/>
    </source>
</evidence>
<dbReference type="Gene3D" id="1.20.990.10">
    <property type="entry name" value="NADPH-cytochrome p450 Reductase, Chain A, domain 3"/>
    <property type="match status" value="1"/>
</dbReference>
<sequence>MDAIPTPRGYPLIGNVLEIDPHKPNQSLSNLFAIHGPIIRLFLPKERIFVANYKLAKELFDEARFAKSVTGPLLQVRELAGDGLFTALPDEHNWELAHRLLMPAFGPLPIKDMFPEMQDIVSQMVLKWARSGPDHHINVPDDFTRLTLDSIAICAMGTRFNSFYHEEQHEFVNGMVSILADCFTRSRRPPLPQAFFSRQDRAFQEEIDKLVSIAKELLDSRRKHPTPKKDLLNAMIKNKDPKTGESLDDQTIIRNMITFLIAGHETTSGLLSFLFYELLANPEALATAQEEVDTVIGKQSITVDHMGKLPYIEGCLRETLRLHPTAPAFSLEAKGDQILGGRYKLQGGQVATVFLAGLHRDKAVYGPDADAFNPERMVGNKFSALPPGAWKPFGNGVRACIGRPFAWQESILAVATLLQNFNFTKANPSYQLEIKTTLTIKPDSFYMKARLRDESFLDHAGALASGPTSDSKDRQKQGPAVQQTENLKPMQIFFGSNTGTCEAVATALAASAQRHGFNAEPMPMDDGVALFDKNQPVVIVTASYEGQPPDNAAHFVEWLSRNPKDKVEGTKYAVFGLGNKEWYSTYQKIPIAVDEALTRNGAIRLTDRVALNVTEANVFDSLDEWTEDKLWPALGSSDGEKSQGIEEVKVHIDAQRRVGALKQDLQLGQITETRLLTTKPDAPRKRHLSIALPSGVTYEAGDYLAVLPLNSSRMVQRVLRRFKLPWDAMMTIDSKAITSLPKGQQLSVHDILGSMVELSQPITSKTLSAVKEIINNKEEAAAVERLTSDSRSLAATSLISILELCPSAPFTFGAFLASLPAMRVRQYSISSSPLADSTVCSLTYSVIDAPPKSGLQGDNFHGVCSTYLERLSVGDTIQIGLRPSRTGFNVPSDDARPIIMACAGTGLAPFRAFIQERAIKQEVGRTIGPALLFYGLNAPDEDDMYREQFDEWEQRGVVSVRRAYTHAADQAEGCKYVQDRIWHDREEVLELFRRDAALYFCGAGVVGSGVDKVMMQIRIEQTRCSEEEAKQWVSKQKGERYWADTFA</sequence>
<keyword evidence="3 14" id="KW-0813">Transport</keyword>
<dbReference type="InterPro" id="IPR001433">
    <property type="entry name" value="OxRdtase_FAD/NAD-bd"/>
</dbReference>
<dbReference type="SUPFAM" id="SSF52343">
    <property type="entry name" value="Ferredoxin reductase-like, C-terminal NADP-linked domain"/>
    <property type="match status" value="1"/>
</dbReference>
<dbReference type="GO" id="GO:0003958">
    <property type="term" value="F:NADPH-hemoprotein reductase activity"/>
    <property type="evidence" value="ECO:0007669"/>
    <property type="project" value="UniProtKB-UniRule"/>
</dbReference>
<keyword evidence="13 14" id="KW-0503">Monooxygenase</keyword>
<evidence type="ECO:0000256" key="5">
    <source>
        <dbReference type="ARBA" id="ARBA00022630"/>
    </source>
</evidence>
<dbReference type="PIRSF" id="PIRSF000209">
    <property type="entry name" value="Bifunctional_P450_P450R"/>
    <property type="match status" value="1"/>
</dbReference>
<dbReference type="InterPro" id="IPR017927">
    <property type="entry name" value="FAD-bd_FR_type"/>
</dbReference>
<dbReference type="Pfam" id="PF00667">
    <property type="entry name" value="FAD_binding_1"/>
    <property type="match status" value="1"/>
</dbReference>
<feature type="region of interest" description="Disordered" evidence="16">
    <location>
        <begin position="462"/>
        <end position="482"/>
    </location>
</feature>
<dbReference type="PANTHER" id="PTHR19384:SF127">
    <property type="entry name" value="BIFUNCTIONAL CYTOCHROME P450_NADPH--P450 REDUCTASE"/>
    <property type="match status" value="1"/>
</dbReference>
<dbReference type="GO" id="GO:0010181">
    <property type="term" value="F:FMN binding"/>
    <property type="evidence" value="ECO:0007669"/>
    <property type="project" value="UniProtKB-UniRule"/>
</dbReference>
<dbReference type="Gene3D" id="3.40.50.360">
    <property type="match status" value="1"/>
</dbReference>
<dbReference type="InterPro" id="IPR036396">
    <property type="entry name" value="Cyt_P450_sf"/>
</dbReference>
<evidence type="ECO:0000256" key="10">
    <source>
        <dbReference type="ARBA" id="ARBA00022982"/>
    </source>
</evidence>
<evidence type="ECO:0000256" key="14">
    <source>
        <dbReference type="PIRNR" id="PIRNR000209"/>
    </source>
</evidence>
<evidence type="ECO:0000256" key="11">
    <source>
        <dbReference type="ARBA" id="ARBA00023002"/>
    </source>
</evidence>
<keyword evidence="5 14" id="KW-0285">Flavoprotein</keyword>
<dbReference type="InterPro" id="IPR003097">
    <property type="entry name" value="CysJ-like_FAD-binding"/>
</dbReference>
<organism evidence="19 20">
    <name type="scientific">Fusarium longipes</name>
    <dbReference type="NCBI Taxonomy" id="694270"/>
    <lineage>
        <taxon>Eukaryota</taxon>
        <taxon>Fungi</taxon>
        <taxon>Dikarya</taxon>
        <taxon>Ascomycota</taxon>
        <taxon>Pezizomycotina</taxon>
        <taxon>Sordariomycetes</taxon>
        <taxon>Hypocreomycetidae</taxon>
        <taxon>Hypocreales</taxon>
        <taxon>Nectriaceae</taxon>
        <taxon>Fusarium</taxon>
    </lineage>
</organism>
<gene>
    <name evidence="19" type="ORF">FLONG3_3258</name>
</gene>
<comment type="catalytic activity">
    <reaction evidence="14">
        <text>2 oxidized [cytochrome P450] + NADPH = 2 reduced [cytochrome P450] + NADP(+) + H(+)</text>
        <dbReference type="Rhea" id="RHEA:24040"/>
        <dbReference type="Rhea" id="RHEA-COMP:14627"/>
        <dbReference type="Rhea" id="RHEA-COMP:14628"/>
        <dbReference type="ChEBI" id="CHEBI:15378"/>
        <dbReference type="ChEBI" id="CHEBI:55376"/>
        <dbReference type="ChEBI" id="CHEBI:57783"/>
        <dbReference type="ChEBI" id="CHEBI:58349"/>
        <dbReference type="ChEBI" id="CHEBI:60344"/>
        <dbReference type="EC" id="1.6.2.4"/>
    </reaction>
</comment>
<dbReference type="GO" id="GO:0050660">
    <property type="term" value="F:flavin adenine dinucleotide binding"/>
    <property type="evidence" value="ECO:0007669"/>
    <property type="project" value="TreeGrafter"/>
</dbReference>
<dbReference type="Pfam" id="PF00067">
    <property type="entry name" value="p450"/>
    <property type="match status" value="1"/>
</dbReference>
<evidence type="ECO:0000256" key="9">
    <source>
        <dbReference type="ARBA" id="ARBA00022857"/>
    </source>
</evidence>
<dbReference type="Proteomes" id="UP000266234">
    <property type="component" value="Unassembled WGS sequence"/>
</dbReference>
<dbReference type="InterPro" id="IPR017938">
    <property type="entry name" value="Riboflavin_synthase-like_b-brl"/>
</dbReference>
<evidence type="ECO:0000256" key="3">
    <source>
        <dbReference type="ARBA" id="ARBA00022448"/>
    </source>
</evidence>
<dbReference type="CDD" id="cd11068">
    <property type="entry name" value="CYP120A1"/>
    <property type="match status" value="1"/>
</dbReference>
<dbReference type="InterPro" id="IPR017972">
    <property type="entry name" value="Cyt_P450_CS"/>
</dbReference>
<comment type="cofactor">
    <cofactor evidence="14">
        <name>FAD</name>
        <dbReference type="ChEBI" id="CHEBI:57692"/>
    </cofactor>
    <cofactor evidence="14">
        <name>FMN</name>
        <dbReference type="ChEBI" id="CHEBI:58210"/>
    </cofactor>
</comment>
<comment type="caution">
    <text evidence="19">The sequence shown here is derived from an EMBL/GenBank/DDBJ whole genome shotgun (WGS) entry which is preliminary data.</text>
</comment>
<dbReference type="Gene3D" id="3.40.50.80">
    <property type="entry name" value="Nucleotide-binding domain of ferredoxin-NADP reductase (FNR) module"/>
    <property type="match status" value="1"/>
</dbReference>
<dbReference type="PROSITE" id="PS00086">
    <property type="entry name" value="CYTOCHROME_P450"/>
    <property type="match status" value="1"/>
</dbReference>
<dbReference type="Gene3D" id="1.10.630.10">
    <property type="entry name" value="Cytochrome P450"/>
    <property type="match status" value="1"/>
</dbReference>
<comment type="catalytic activity">
    <reaction evidence="14">
        <text>an organic molecule + reduced [NADPH--hemoprotein reductase] + O2 = an alcohol + oxidized [NADPH--hemoprotein reductase] + H2O + H(+)</text>
        <dbReference type="Rhea" id="RHEA:17149"/>
        <dbReference type="Rhea" id="RHEA-COMP:11964"/>
        <dbReference type="Rhea" id="RHEA-COMP:11965"/>
        <dbReference type="ChEBI" id="CHEBI:15377"/>
        <dbReference type="ChEBI" id="CHEBI:15378"/>
        <dbReference type="ChEBI" id="CHEBI:15379"/>
        <dbReference type="ChEBI" id="CHEBI:30879"/>
        <dbReference type="ChEBI" id="CHEBI:57618"/>
        <dbReference type="ChEBI" id="CHEBI:58210"/>
        <dbReference type="ChEBI" id="CHEBI:142491"/>
        <dbReference type="EC" id="1.14.14.1"/>
    </reaction>
</comment>
<keyword evidence="9 14" id="KW-0521">NADP</keyword>